<keyword evidence="4" id="KW-1185">Reference proteome</keyword>
<dbReference type="PANTHER" id="PTHR48081:SF8">
    <property type="entry name" value="ALPHA_BETA HYDROLASE FOLD-3 DOMAIN-CONTAINING PROTEIN-RELATED"/>
    <property type="match status" value="1"/>
</dbReference>
<dbReference type="Gene3D" id="3.40.50.1820">
    <property type="entry name" value="alpha/beta hydrolase"/>
    <property type="match status" value="1"/>
</dbReference>
<dbReference type="InterPro" id="IPR013094">
    <property type="entry name" value="AB_hydrolase_3"/>
</dbReference>
<organism evidence="3 4">
    <name type="scientific">Oidiodendron maius (strain Zn)</name>
    <dbReference type="NCBI Taxonomy" id="913774"/>
    <lineage>
        <taxon>Eukaryota</taxon>
        <taxon>Fungi</taxon>
        <taxon>Dikarya</taxon>
        <taxon>Ascomycota</taxon>
        <taxon>Pezizomycotina</taxon>
        <taxon>Leotiomycetes</taxon>
        <taxon>Leotiomycetes incertae sedis</taxon>
        <taxon>Myxotrichaceae</taxon>
        <taxon>Oidiodendron</taxon>
    </lineage>
</organism>
<sequence>MPLQYDRDFYKAIEPLLPVLASAPQFPAHDIASRRTVSGKAFEVLLDAFKETSEDKIEETEHTALANDGHSIPIFQFKGRNTSSASNPAILHIHGGGMIMGSVKIFSNVLKQYVSRTGVQIFSVEYRLAPENAHPTPGEDCYAAFVWLQEHAKEFKIDPSRIGILGESGGGGIAAGVAVMARDRNLSPKLAKQILVYPMLDDRNTKPLELVEPFTVWKIVDNITGWSALLGDMAGKDGVSPYAAPARVENTEGLPPTYIDVGELDIFRDEDIKYAGRIAAANISTEFHLYPGLPHCFDLLAPDIPAAKQAFENRAKAMLSF</sequence>
<dbReference type="Proteomes" id="UP000054321">
    <property type="component" value="Unassembled WGS sequence"/>
</dbReference>
<protein>
    <recommendedName>
        <fullName evidence="2">Alpha/beta hydrolase fold-3 domain-containing protein</fullName>
    </recommendedName>
</protein>
<accession>A0A0C3GTD5</accession>
<evidence type="ECO:0000259" key="2">
    <source>
        <dbReference type="Pfam" id="PF07859"/>
    </source>
</evidence>
<gene>
    <name evidence="3" type="ORF">OIDMADRAFT_46068</name>
</gene>
<reference evidence="4" key="2">
    <citation type="submission" date="2015-01" db="EMBL/GenBank/DDBJ databases">
        <title>Evolutionary Origins and Diversification of the Mycorrhizal Mutualists.</title>
        <authorList>
            <consortium name="DOE Joint Genome Institute"/>
            <consortium name="Mycorrhizal Genomics Consortium"/>
            <person name="Kohler A."/>
            <person name="Kuo A."/>
            <person name="Nagy L.G."/>
            <person name="Floudas D."/>
            <person name="Copeland A."/>
            <person name="Barry K.W."/>
            <person name="Cichocki N."/>
            <person name="Veneault-Fourrey C."/>
            <person name="LaButti K."/>
            <person name="Lindquist E.A."/>
            <person name="Lipzen A."/>
            <person name="Lundell T."/>
            <person name="Morin E."/>
            <person name="Murat C."/>
            <person name="Riley R."/>
            <person name="Ohm R."/>
            <person name="Sun H."/>
            <person name="Tunlid A."/>
            <person name="Henrissat B."/>
            <person name="Grigoriev I.V."/>
            <person name="Hibbett D.S."/>
            <person name="Martin F."/>
        </authorList>
    </citation>
    <scope>NUCLEOTIDE SEQUENCE [LARGE SCALE GENOMIC DNA]</scope>
    <source>
        <strain evidence="4">Zn</strain>
    </source>
</reference>
<dbReference type="GO" id="GO:0016787">
    <property type="term" value="F:hydrolase activity"/>
    <property type="evidence" value="ECO:0007669"/>
    <property type="project" value="UniProtKB-KW"/>
</dbReference>
<dbReference type="HOGENOM" id="CLU_012494_6_1_1"/>
<dbReference type="InterPro" id="IPR029058">
    <property type="entry name" value="AB_hydrolase_fold"/>
</dbReference>
<dbReference type="Pfam" id="PF07859">
    <property type="entry name" value="Abhydrolase_3"/>
    <property type="match status" value="1"/>
</dbReference>
<dbReference type="OrthoDB" id="433474at2759"/>
<dbReference type="AlphaFoldDB" id="A0A0C3GTD5"/>
<dbReference type="STRING" id="913774.A0A0C3GTD5"/>
<keyword evidence="1" id="KW-0378">Hydrolase</keyword>
<dbReference type="InParanoid" id="A0A0C3GTD5"/>
<dbReference type="SUPFAM" id="SSF53474">
    <property type="entry name" value="alpha/beta-Hydrolases"/>
    <property type="match status" value="1"/>
</dbReference>
<proteinExistence type="predicted"/>
<evidence type="ECO:0000313" key="3">
    <source>
        <dbReference type="EMBL" id="KIM93626.1"/>
    </source>
</evidence>
<evidence type="ECO:0000313" key="4">
    <source>
        <dbReference type="Proteomes" id="UP000054321"/>
    </source>
</evidence>
<dbReference type="EMBL" id="KN832893">
    <property type="protein sequence ID" value="KIM93626.1"/>
    <property type="molecule type" value="Genomic_DNA"/>
</dbReference>
<evidence type="ECO:0000256" key="1">
    <source>
        <dbReference type="ARBA" id="ARBA00022801"/>
    </source>
</evidence>
<feature type="domain" description="Alpha/beta hydrolase fold-3" evidence="2">
    <location>
        <begin position="90"/>
        <end position="297"/>
    </location>
</feature>
<dbReference type="InterPro" id="IPR050300">
    <property type="entry name" value="GDXG_lipolytic_enzyme"/>
</dbReference>
<name>A0A0C3GTD5_OIDMZ</name>
<reference evidence="3 4" key="1">
    <citation type="submission" date="2014-04" db="EMBL/GenBank/DDBJ databases">
        <authorList>
            <consortium name="DOE Joint Genome Institute"/>
            <person name="Kuo A."/>
            <person name="Martino E."/>
            <person name="Perotto S."/>
            <person name="Kohler A."/>
            <person name="Nagy L.G."/>
            <person name="Floudas D."/>
            <person name="Copeland A."/>
            <person name="Barry K.W."/>
            <person name="Cichocki N."/>
            <person name="Veneault-Fourrey C."/>
            <person name="LaButti K."/>
            <person name="Lindquist E.A."/>
            <person name="Lipzen A."/>
            <person name="Lundell T."/>
            <person name="Morin E."/>
            <person name="Murat C."/>
            <person name="Sun H."/>
            <person name="Tunlid A."/>
            <person name="Henrissat B."/>
            <person name="Grigoriev I.V."/>
            <person name="Hibbett D.S."/>
            <person name="Martin F."/>
            <person name="Nordberg H.P."/>
            <person name="Cantor M.N."/>
            <person name="Hua S.X."/>
        </authorList>
    </citation>
    <scope>NUCLEOTIDE SEQUENCE [LARGE SCALE GENOMIC DNA]</scope>
    <source>
        <strain evidence="3 4">Zn</strain>
    </source>
</reference>
<dbReference type="PANTHER" id="PTHR48081">
    <property type="entry name" value="AB HYDROLASE SUPERFAMILY PROTEIN C4A8.06C"/>
    <property type="match status" value="1"/>
</dbReference>